<dbReference type="EMBL" id="JASSOM010000088">
    <property type="protein sequence ID" value="MDK9365952.1"/>
    <property type="molecule type" value="Genomic_DNA"/>
</dbReference>
<sequence>MKTEMLIHQFNINLPISPAFIHVIYSELSHWPDYSASRSVVINFRDDDYSSENGGFHPVEIRLIKQNEEWHFDYLTDFSYMGHPYPELEKEFDVSWSQGYVWHFMMGDMKIEDGEELFELWQRNFIRYWKAKIYTVITSWD</sequence>
<dbReference type="PANTHER" id="PTHR38978:SF2">
    <property type="entry name" value="DUF2787 DOMAIN-CONTAINING PROTEIN"/>
    <property type="match status" value="1"/>
</dbReference>
<dbReference type="InterPro" id="IPR021248">
    <property type="entry name" value="DUF2787"/>
</dbReference>
<dbReference type="Gene3D" id="3.10.450.430">
    <property type="entry name" value="Protein of unknown function DUF2787"/>
    <property type="match status" value="1"/>
</dbReference>
<gene>
    <name evidence="1" type="ORF">QQF32_22410</name>
</gene>
<dbReference type="AlphaFoldDB" id="A0AAP4FYL1"/>
<protein>
    <submittedName>
        <fullName evidence="1">DUF2787 family protein</fullName>
    </submittedName>
</protein>
<comment type="caution">
    <text evidence="1">The sequence shown here is derived from an EMBL/GenBank/DDBJ whole genome shotgun (WGS) entry which is preliminary data.</text>
</comment>
<evidence type="ECO:0000313" key="1">
    <source>
        <dbReference type="EMBL" id="MDK9365952.1"/>
    </source>
</evidence>
<dbReference type="Pfam" id="PF10980">
    <property type="entry name" value="DUF2787"/>
    <property type="match status" value="1"/>
</dbReference>
<evidence type="ECO:0000313" key="2">
    <source>
        <dbReference type="Proteomes" id="UP001223214"/>
    </source>
</evidence>
<accession>A0AAP4FYL1</accession>
<dbReference type="RefSeq" id="WP_170926218.1">
    <property type="nucleotide sequence ID" value="NZ_JASSOM010000088.1"/>
</dbReference>
<dbReference type="Proteomes" id="UP001223214">
    <property type="component" value="Unassembled WGS sequence"/>
</dbReference>
<reference evidence="1 2" key="1">
    <citation type="submission" date="2023-06" db="EMBL/GenBank/DDBJ databases">
        <title>Identification and characterization of antibiotic-resistant Gram-negative bacteria.</title>
        <authorList>
            <person name="Cho G.-S."/>
            <person name="Lee J."/>
            <person name="Tai E."/>
            <person name="Jeong S."/>
            <person name="Kim I."/>
            <person name="Kim B.-E."/>
            <person name="Jeong M.-I."/>
            <person name="Oh K.-K."/>
            <person name="Franz C.M.A.P."/>
        </authorList>
    </citation>
    <scope>NUCLEOTIDE SEQUENCE [LARGE SCALE GENOMIC DNA]</scope>
    <source>
        <strain evidence="1 2">V106_12</strain>
    </source>
</reference>
<organism evidence="1 2">
    <name type="scientific">Lelliottia wanjuensis</name>
    <dbReference type="NCBI Taxonomy" id="3050585"/>
    <lineage>
        <taxon>Bacteria</taxon>
        <taxon>Pseudomonadati</taxon>
        <taxon>Pseudomonadota</taxon>
        <taxon>Gammaproteobacteria</taxon>
        <taxon>Enterobacterales</taxon>
        <taxon>Enterobacteriaceae</taxon>
        <taxon>Lelliottia</taxon>
    </lineage>
</organism>
<keyword evidence="2" id="KW-1185">Reference proteome</keyword>
<proteinExistence type="predicted"/>
<dbReference type="PANTHER" id="PTHR38978">
    <property type="entry name" value="DUF2787 DOMAIN-CONTAINING PROTEIN"/>
    <property type="match status" value="1"/>
</dbReference>
<name>A0AAP4FYL1_9ENTR</name>